<evidence type="ECO:0000313" key="8">
    <source>
        <dbReference type="Proteomes" id="UP000010478"/>
    </source>
</evidence>
<accession>K9VK23</accession>
<dbReference type="EMBL" id="CP003614">
    <property type="protein sequence ID" value="AFZ07555.1"/>
    <property type="molecule type" value="Genomic_DNA"/>
</dbReference>
<dbReference type="SUPFAM" id="SSF51905">
    <property type="entry name" value="FAD/NAD(P)-binding domain"/>
    <property type="match status" value="2"/>
</dbReference>
<dbReference type="GO" id="GO:0019646">
    <property type="term" value="P:aerobic electron transport chain"/>
    <property type="evidence" value="ECO:0007669"/>
    <property type="project" value="TreeGrafter"/>
</dbReference>
<dbReference type="Gene3D" id="3.50.50.100">
    <property type="match status" value="2"/>
</dbReference>
<dbReference type="InterPro" id="IPR017584">
    <property type="entry name" value="Pyridine_nucleo_diS_OxRdtase_N"/>
</dbReference>
<dbReference type="GO" id="GO:0003955">
    <property type="term" value="F:NAD(P)H dehydrogenase (quinone) activity"/>
    <property type="evidence" value="ECO:0007669"/>
    <property type="project" value="TreeGrafter"/>
</dbReference>
<evidence type="ECO:0000256" key="5">
    <source>
        <dbReference type="ARBA" id="ARBA00023002"/>
    </source>
</evidence>
<protein>
    <submittedName>
        <fullName evidence="7">Pyridine nucleotide-disulfide oxidoreductase family protein</fullName>
    </submittedName>
</protein>
<comment type="cofactor">
    <cofactor evidence="1">
        <name>FAD</name>
        <dbReference type="ChEBI" id="CHEBI:57692"/>
    </cofactor>
</comment>
<dbReference type="PATRIC" id="fig|179408.3.peg.3892"/>
<dbReference type="NCBIfam" id="TIGR03169">
    <property type="entry name" value="Nterm_to_SelD"/>
    <property type="match status" value="1"/>
</dbReference>
<dbReference type="Pfam" id="PF07992">
    <property type="entry name" value="Pyr_redox_2"/>
    <property type="match status" value="1"/>
</dbReference>
<feature type="domain" description="FAD/NAD(P)-binding" evidence="6">
    <location>
        <begin position="27"/>
        <end position="370"/>
    </location>
</feature>
<evidence type="ECO:0000256" key="2">
    <source>
        <dbReference type="ARBA" id="ARBA00005272"/>
    </source>
</evidence>
<evidence type="ECO:0000313" key="7">
    <source>
        <dbReference type="EMBL" id="AFZ07555.1"/>
    </source>
</evidence>
<dbReference type="HOGENOM" id="CLU_021377_4_0_3"/>
<evidence type="ECO:0000256" key="4">
    <source>
        <dbReference type="ARBA" id="ARBA00022827"/>
    </source>
</evidence>
<organism evidence="7 8">
    <name type="scientific">Phormidium nigroviride PCC 7112</name>
    <dbReference type="NCBI Taxonomy" id="179408"/>
    <lineage>
        <taxon>Bacteria</taxon>
        <taxon>Bacillati</taxon>
        <taxon>Cyanobacteriota</taxon>
        <taxon>Cyanophyceae</taxon>
        <taxon>Oscillatoriophycideae</taxon>
        <taxon>Oscillatoriales</taxon>
        <taxon>Oscillatoriaceae</taxon>
        <taxon>Phormidium</taxon>
    </lineage>
</organism>
<sequence>MRPKECDWCTISVLEHFDRTSVIVKHLVLIGGGHSHAIVLKMFGIKPLPGVRLTLISDVLHAPYSGMLPGHVAGFYDYDQCHIDLRSLAEFAGCQILTDLAIAIDLNKNLVICQTRPPVNFDVLSVDIGSTPATLSVPGAAEYAIAAKPVPEFLASWNQLISERPNHPQKPLRIAIVGGGAGGVELALNMQSRLGKEEGFGNGLCNGFKGWILRYKERRKREKGRGKKEEELEIHLFHSGPELMQGHNQRVRRRLQEILISRGIQLHLKEKVCAVEKMERETHCQITITDYQISCKSGLELKCDRIFWVTQASAANWIRESGLAADSNGFMQVNDCLQSVSHPNVFGAGDIAAMVNYPRPKAGVFAVRQGKPLFENLQQFLLEKPLKPFAPQEQYLGLIGTGNKRAIASRGSFMWESALLWYWKDWIDRQFMQKFSNLRKTRNTK</sequence>
<name>K9VK23_9CYAN</name>
<keyword evidence="8" id="KW-1185">Reference proteome</keyword>
<gene>
    <name evidence="7" type="ORF">Osc7112_3169</name>
</gene>
<dbReference type="InterPro" id="IPR051169">
    <property type="entry name" value="NADH-Q_oxidoreductase"/>
</dbReference>
<dbReference type="InterPro" id="IPR023753">
    <property type="entry name" value="FAD/NAD-binding_dom"/>
</dbReference>
<dbReference type="KEGG" id="oni:Osc7112_3169"/>
<evidence type="ECO:0000259" key="6">
    <source>
        <dbReference type="Pfam" id="PF07992"/>
    </source>
</evidence>
<reference evidence="7 8" key="1">
    <citation type="submission" date="2012-05" db="EMBL/GenBank/DDBJ databases">
        <title>Finished chromosome of genome of Oscillatoria sp. PCC 7112.</title>
        <authorList>
            <consortium name="US DOE Joint Genome Institute"/>
            <person name="Gugger M."/>
            <person name="Coursin T."/>
            <person name="Rippka R."/>
            <person name="Tandeau De Marsac N."/>
            <person name="Huntemann M."/>
            <person name="Wei C.-L."/>
            <person name="Han J."/>
            <person name="Detter J.C."/>
            <person name="Han C."/>
            <person name="Tapia R."/>
            <person name="Davenport K."/>
            <person name="Daligault H."/>
            <person name="Erkkila T."/>
            <person name="Gu W."/>
            <person name="Munk A.C.C."/>
            <person name="Teshima H."/>
            <person name="Xu Y."/>
            <person name="Chain P."/>
            <person name="Chen A."/>
            <person name="Krypides N."/>
            <person name="Mavromatis K."/>
            <person name="Markowitz V."/>
            <person name="Szeto E."/>
            <person name="Ivanova N."/>
            <person name="Mikhailova N."/>
            <person name="Ovchinnikova G."/>
            <person name="Pagani I."/>
            <person name="Pati A."/>
            <person name="Goodwin L."/>
            <person name="Peters L."/>
            <person name="Pitluck S."/>
            <person name="Woyke T."/>
            <person name="Kerfeld C."/>
        </authorList>
    </citation>
    <scope>NUCLEOTIDE SEQUENCE [LARGE SCALE GENOMIC DNA]</scope>
    <source>
        <strain evidence="7 8">PCC 7112</strain>
    </source>
</reference>
<dbReference type="PRINTS" id="PR00368">
    <property type="entry name" value="FADPNR"/>
</dbReference>
<keyword evidence="3" id="KW-0285">Flavoprotein</keyword>
<dbReference type="InterPro" id="IPR036188">
    <property type="entry name" value="FAD/NAD-bd_sf"/>
</dbReference>
<keyword evidence="4" id="KW-0274">FAD</keyword>
<dbReference type="Proteomes" id="UP000010478">
    <property type="component" value="Chromosome"/>
</dbReference>
<dbReference type="eggNOG" id="COG1252">
    <property type="taxonomic scope" value="Bacteria"/>
</dbReference>
<proteinExistence type="inferred from homology"/>
<dbReference type="AlphaFoldDB" id="K9VK23"/>
<dbReference type="PANTHER" id="PTHR42913:SF9">
    <property type="entry name" value="SLR1591 PROTEIN"/>
    <property type="match status" value="1"/>
</dbReference>
<keyword evidence="5" id="KW-0560">Oxidoreductase</keyword>
<comment type="similarity">
    <text evidence="2">Belongs to the NADH dehydrogenase family.</text>
</comment>
<dbReference type="PANTHER" id="PTHR42913">
    <property type="entry name" value="APOPTOSIS-INDUCING FACTOR 1"/>
    <property type="match status" value="1"/>
</dbReference>
<evidence type="ECO:0000256" key="1">
    <source>
        <dbReference type="ARBA" id="ARBA00001974"/>
    </source>
</evidence>
<dbReference type="STRING" id="179408.Osc7112_3169"/>
<evidence type="ECO:0000256" key="3">
    <source>
        <dbReference type="ARBA" id="ARBA00022630"/>
    </source>
</evidence>